<dbReference type="STRING" id="1036808.A0A0C3AL10"/>
<evidence type="ECO:0000313" key="2">
    <source>
        <dbReference type="Proteomes" id="UP000053989"/>
    </source>
</evidence>
<dbReference type="AlphaFoldDB" id="A0A0C3AL10"/>
<evidence type="ECO:0000313" key="1">
    <source>
        <dbReference type="EMBL" id="KIM65602.1"/>
    </source>
</evidence>
<dbReference type="Proteomes" id="UP000053989">
    <property type="component" value="Unassembled WGS sequence"/>
</dbReference>
<dbReference type="OrthoDB" id="8954335at2759"/>
<name>A0A0C3AL10_9AGAM</name>
<dbReference type="InParanoid" id="A0A0C3AL10"/>
<proteinExistence type="predicted"/>
<dbReference type="SUPFAM" id="SSF52540">
    <property type="entry name" value="P-loop containing nucleoside triphosphate hydrolases"/>
    <property type="match status" value="1"/>
</dbReference>
<dbReference type="Gene3D" id="3.40.50.300">
    <property type="entry name" value="P-loop containing nucleotide triphosphate hydrolases"/>
    <property type="match status" value="1"/>
</dbReference>
<keyword evidence="2" id="KW-1185">Reference proteome</keyword>
<sequence>MSEQNVQNELATDDVIIAMMGPMGSGKSLFISKAAGTSYEGGQALLPGSYTKEVKATKCSIGPLSNVVLVDTPGSDTMKSDMAVLNMISNWLNKTYKRKTALSAILYFHPITDNRMSTTTLPKSSTAFQKLCGSAGVSQAVLTTTMWDEVDKKVGEVRLAELQSTYWKEMIAQGSRTFCYRNTPESAMQLLHEVIAMGMEKRYGILRREVQNLKEKLPGTRTGGELHSRLDGVVSKQFQLLNKIHAKTTQRTF</sequence>
<dbReference type="InterPro" id="IPR027417">
    <property type="entry name" value="P-loop_NTPase"/>
</dbReference>
<gene>
    <name evidence="1" type="ORF">SCLCIDRAFT_8126</name>
</gene>
<protein>
    <recommendedName>
        <fullName evidence="3">G domain-containing protein</fullName>
    </recommendedName>
</protein>
<reference evidence="2" key="2">
    <citation type="submission" date="2015-01" db="EMBL/GenBank/DDBJ databases">
        <title>Evolutionary Origins and Diversification of the Mycorrhizal Mutualists.</title>
        <authorList>
            <consortium name="DOE Joint Genome Institute"/>
            <consortium name="Mycorrhizal Genomics Consortium"/>
            <person name="Kohler A."/>
            <person name="Kuo A."/>
            <person name="Nagy L.G."/>
            <person name="Floudas D."/>
            <person name="Copeland A."/>
            <person name="Barry K.W."/>
            <person name="Cichocki N."/>
            <person name="Veneault-Fourrey C."/>
            <person name="LaButti K."/>
            <person name="Lindquist E.A."/>
            <person name="Lipzen A."/>
            <person name="Lundell T."/>
            <person name="Morin E."/>
            <person name="Murat C."/>
            <person name="Riley R."/>
            <person name="Ohm R."/>
            <person name="Sun H."/>
            <person name="Tunlid A."/>
            <person name="Henrissat B."/>
            <person name="Grigoriev I.V."/>
            <person name="Hibbett D.S."/>
            <person name="Martin F."/>
        </authorList>
    </citation>
    <scope>NUCLEOTIDE SEQUENCE [LARGE SCALE GENOMIC DNA]</scope>
    <source>
        <strain evidence="2">Foug A</strain>
    </source>
</reference>
<organism evidence="1 2">
    <name type="scientific">Scleroderma citrinum Foug A</name>
    <dbReference type="NCBI Taxonomy" id="1036808"/>
    <lineage>
        <taxon>Eukaryota</taxon>
        <taxon>Fungi</taxon>
        <taxon>Dikarya</taxon>
        <taxon>Basidiomycota</taxon>
        <taxon>Agaricomycotina</taxon>
        <taxon>Agaricomycetes</taxon>
        <taxon>Agaricomycetidae</taxon>
        <taxon>Boletales</taxon>
        <taxon>Sclerodermatineae</taxon>
        <taxon>Sclerodermataceae</taxon>
        <taxon>Scleroderma</taxon>
    </lineage>
</organism>
<accession>A0A0C3AL10</accession>
<evidence type="ECO:0008006" key="3">
    <source>
        <dbReference type="Google" id="ProtNLM"/>
    </source>
</evidence>
<reference evidence="1 2" key="1">
    <citation type="submission" date="2014-04" db="EMBL/GenBank/DDBJ databases">
        <authorList>
            <consortium name="DOE Joint Genome Institute"/>
            <person name="Kuo A."/>
            <person name="Kohler A."/>
            <person name="Nagy L.G."/>
            <person name="Floudas D."/>
            <person name="Copeland A."/>
            <person name="Barry K.W."/>
            <person name="Cichocki N."/>
            <person name="Veneault-Fourrey C."/>
            <person name="LaButti K."/>
            <person name="Lindquist E.A."/>
            <person name="Lipzen A."/>
            <person name="Lundell T."/>
            <person name="Morin E."/>
            <person name="Murat C."/>
            <person name="Sun H."/>
            <person name="Tunlid A."/>
            <person name="Henrissat B."/>
            <person name="Grigoriev I.V."/>
            <person name="Hibbett D.S."/>
            <person name="Martin F."/>
            <person name="Nordberg H.P."/>
            <person name="Cantor M.N."/>
            <person name="Hua S.X."/>
        </authorList>
    </citation>
    <scope>NUCLEOTIDE SEQUENCE [LARGE SCALE GENOMIC DNA]</scope>
    <source>
        <strain evidence="1 2">Foug A</strain>
    </source>
</reference>
<dbReference type="EMBL" id="KN822021">
    <property type="protein sequence ID" value="KIM65602.1"/>
    <property type="molecule type" value="Genomic_DNA"/>
</dbReference>
<dbReference type="HOGENOM" id="CLU_018003_0_0_1"/>